<dbReference type="CDD" id="cd03794">
    <property type="entry name" value="GT4_WbuB-like"/>
    <property type="match status" value="1"/>
</dbReference>
<dbReference type="GO" id="GO:0032259">
    <property type="term" value="P:methylation"/>
    <property type="evidence" value="ECO:0007669"/>
    <property type="project" value="InterPro"/>
</dbReference>
<dbReference type="GO" id="GO:0016757">
    <property type="term" value="F:glycosyltransferase activity"/>
    <property type="evidence" value="ECO:0007669"/>
    <property type="project" value="InterPro"/>
</dbReference>
<dbReference type="KEGG" id="slh:YH65_07100"/>
<dbReference type="PANTHER" id="PTHR46401">
    <property type="entry name" value="GLYCOSYLTRANSFERASE WBBK-RELATED"/>
    <property type="match status" value="1"/>
</dbReference>
<name>A0A7U4M1J8_9BACT</name>
<evidence type="ECO:0000259" key="2">
    <source>
        <dbReference type="Pfam" id="PF00534"/>
    </source>
</evidence>
<gene>
    <name evidence="3" type="ORF">YH65_07100</name>
</gene>
<dbReference type="OrthoDB" id="9803091at2"/>
<evidence type="ECO:0000256" key="1">
    <source>
        <dbReference type="ARBA" id="ARBA00022679"/>
    </source>
</evidence>
<keyword evidence="1" id="KW-0808">Transferase</keyword>
<reference evidence="3 4" key="1">
    <citation type="submission" date="2015-04" db="EMBL/GenBank/DDBJ databases">
        <title>Complete genome sequence of Sulfurovum lithotrophicum ATCC BAA-797T.</title>
        <authorList>
            <person name="Ahn J."/>
            <person name="Park G."/>
            <person name="Jeon W."/>
            <person name="Jang Y."/>
            <person name="Jang M."/>
            <person name="Lee H."/>
            <person name="Lee H."/>
        </authorList>
    </citation>
    <scope>NUCLEOTIDE SEQUENCE [LARGE SCALE GENOMIC DNA]</scope>
    <source>
        <strain evidence="4">ATCC BAA-797 / 42BKT</strain>
    </source>
</reference>
<evidence type="ECO:0000313" key="3">
    <source>
        <dbReference type="EMBL" id="AKF25184.1"/>
    </source>
</evidence>
<dbReference type="GO" id="GO:0009103">
    <property type="term" value="P:lipopolysaccharide biosynthetic process"/>
    <property type="evidence" value="ECO:0007669"/>
    <property type="project" value="TreeGrafter"/>
</dbReference>
<dbReference type="Proteomes" id="UP000034444">
    <property type="component" value="Chromosome"/>
</dbReference>
<feature type="domain" description="Glycosyl transferase family 1" evidence="2">
    <location>
        <begin position="200"/>
        <end position="362"/>
    </location>
</feature>
<keyword evidence="4" id="KW-1185">Reference proteome</keyword>
<accession>A0A7U4M1J8</accession>
<dbReference type="PANTHER" id="PTHR46401:SF2">
    <property type="entry name" value="GLYCOSYLTRANSFERASE WBBK-RELATED"/>
    <property type="match status" value="1"/>
</dbReference>
<proteinExistence type="predicted"/>
<dbReference type="GO" id="GO:0003676">
    <property type="term" value="F:nucleic acid binding"/>
    <property type="evidence" value="ECO:0007669"/>
    <property type="project" value="InterPro"/>
</dbReference>
<dbReference type="AlphaFoldDB" id="A0A7U4M1J8"/>
<sequence>MKTFVFVNQVTGPLFIDILNDFASKENCKVILLTGEVEKASASLDPTIEVQYLIKYNRMKAVYRIYTWLMFTIQTFWKLLFLDKNSELFLVSNPPFVPILSLFFKKFFHQTFHLLIYDIYPDALVNFGYIKKDSFIYKIWAKINKKLFNEAKTVFTISENMSQTILYYAPEAKPVVVHNWVDTSFIKPMDKSENWFVDKHDLKDKFVVMYSGNLGQTHDLESLIEAANLLRDHKEIQFLIIGEGVKKASLMKMIEAYDLKNVLMLPFQAPEVIPFSMTAADIGVVTLGVGAEALSVPSKTYYMLSAGNCILAIALRNSELGNLIEKYDCGAICNPGDVAVISDFILQMKENRSEFDKKCINARNASNDFTMKNAMKFYESVNSK</sequence>
<dbReference type="RefSeq" id="WP_046551264.1">
    <property type="nucleotide sequence ID" value="NZ_CP011308.1"/>
</dbReference>
<dbReference type="GO" id="GO:0008168">
    <property type="term" value="F:methyltransferase activity"/>
    <property type="evidence" value="ECO:0007669"/>
    <property type="project" value="InterPro"/>
</dbReference>
<dbReference type="PROSITE" id="PS00092">
    <property type="entry name" value="N6_MTASE"/>
    <property type="match status" value="1"/>
</dbReference>
<dbReference type="SUPFAM" id="SSF53756">
    <property type="entry name" value="UDP-Glycosyltransferase/glycogen phosphorylase"/>
    <property type="match status" value="1"/>
</dbReference>
<dbReference type="Gene3D" id="3.40.50.2000">
    <property type="entry name" value="Glycogen Phosphorylase B"/>
    <property type="match status" value="2"/>
</dbReference>
<dbReference type="EMBL" id="CP011308">
    <property type="protein sequence ID" value="AKF25184.1"/>
    <property type="molecule type" value="Genomic_DNA"/>
</dbReference>
<dbReference type="InterPro" id="IPR002052">
    <property type="entry name" value="DNA_methylase_N6_adenine_CS"/>
</dbReference>
<evidence type="ECO:0000313" key="4">
    <source>
        <dbReference type="Proteomes" id="UP000034444"/>
    </source>
</evidence>
<protein>
    <recommendedName>
        <fullName evidence="2">Glycosyl transferase family 1 domain-containing protein</fullName>
    </recommendedName>
</protein>
<dbReference type="Pfam" id="PF00534">
    <property type="entry name" value="Glycos_transf_1"/>
    <property type="match status" value="1"/>
</dbReference>
<dbReference type="InterPro" id="IPR001296">
    <property type="entry name" value="Glyco_trans_1"/>
</dbReference>
<reference evidence="4" key="2">
    <citation type="journal article" date="2017" name="Stand. Genomic Sci.">
        <title>Complete genome sequence of the sulfur-oxidizing chemolithoautotrophic Sulfurovum lithotrophicum 42BKTT.</title>
        <authorList>
            <person name="Jeon W."/>
            <person name="Priscilla L."/>
            <person name="Park G."/>
            <person name="Lee H."/>
            <person name="Lee N."/>
            <person name="Lee D."/>
            <person name="Kwon H."/>
            <person name="Ahn I."/>
            <person name="Lee C."/>
            <person name="Lee H."/>
            <person name="Ahn J."/>
        </authorList>
    </citation>
    <scope>NUCLEOTIDE SEQUENCE [LARGE SCALE GENOMIC DNA]</scope>
    <source>
        <strain evidence="4">ATCC BAA-797 / 42BKT</strain>
    </source>
</reference>
<organism evidence="3 4">
    <name type="scientific">Sulfurovum lithotrophicum</name>
    <dbReference type="NCBI Taxonomy" id="206403"/>
    <lineage>
        <taxon>Bacteria</taxon>
        <taxon>Pseudomonadati</taxon>
        <taxon>Campylobacterota</taxon>
        <taxon>Epsilonproteobacteria</taxon>
        <taxon>Campylobacterales</taxon>
        <taxon>Sulfurovaceae</taxon>
        <taxon>Sulfurovum</taxon>
    </lineage>
</organism>